<dbReference type="PROSITE" id="PS50931">
    <property type="entry name" value="HTH_LYSR"/>
    <property type="match status" value="1"/>
</dbReference>
<evidence type="ECO:0000313" key="7">
    <source>
        <dbReference type="Proteomes" id="UP000278222"/>
    </source>
</evidence>
<dbReference type="CDD" id="cd08440">
    <property type="entry name" value="PBP2_LTTR_like_4"/>
    <property type="match status" value="1"/>
</dbReference>
<dbReference type="SUPFAM" id="SSF46785">
    <property type="entry name" value="Winged helix' DNA-binding domain"/>
    <property type="match status" value="1"/>
</dbReference>
<evidence type="ECO:0000259" key="5">
    <source>
        <dbReference type="PROSITE" id="PS50931"/>
    </source>
</evidence>
<dbReference type="GO" id="GO:0003677">
    <property type="term" value="F:DNA binding"/>
    <property type="evidence" value="ECO:0007669"/>
    <property type="project" value="UniProtKB-KW"/>
</dbReference>
<dbReference type="Pfam" id="PF00126">
    <property type="entry name" value="HTH_1"/>
    <property type="match status" value="1"/>
</dbReference>
<dbReference type="FunFam" id="1.10.10.10:FF:000001">
    <property type="entry name" value="LysR family transcriptional regulator"/>
    <property type="match status" value="1"/>
</dbReference>
<dbReference type="PRINTS" id="PR00039">
    <property type="entry name" value="HTHLYSR"/>
</dbReference>
<dbReference type="PANTHER" id="PTHR30419:SF8">
    <property type="entry name" value="NITROGEN ASSIMILATION TRANSCRIPTIONAL ACTIVATOR-RELATED"/>
    <property type="match status" value="1"/>
</dbReference>
<dbReference type="Pfam" id="PF03466">
    <property type="entry name" value="LysR_substrate"/>
    <property type="match status" value="1"/>
</dbReference>
<dbReference type="RefSeq" id="WP_123690282.1">
    <property type="nucleotide sequence ID" value="NZ_AP019700.1"/>
</dbReference>
<gene>
    <name evidence="6" type="ORF">EDC65_2710</name>
</gene>
<dbReference type="AlphaFoldDB" id="A0A3N1LHW1"/>
<accession>A0A3N1LHW1</accession>
<protein>
    <submittedName>
        <fullName evidence="6">LysR family transcriptional regulator</fullName>
    </submittedName>
</protein>
<keyword evidence="4" id="KW-0804">Transcription</keyword>
<dbReference type="EMBL" id="RJKX01000014">
    <property type="protein sequence ID" value="ROP90850.1"/>
    <property type="molecule type" value="Genomic_DNA"/>
</dbReference>
<organism evidence="6 7">
    <name type="scientific">Stella humosa</name>
    <dbReference type="NCBI Taxonomy" id="94"/>
    <lineage>
        <taxon>Bacteria</taxon>
        <taxon>Pseudomonadati</taxon>
        <taxon>Pseudomonadota</taxon>
        <taxon>Alphaproteobacteria</taxon>
        <taxon>Rhodospirillales</taxon>
        <taxon>Stellaceae</taxon>
        <taxon>Stella</taxon>
    </lineage>
</organism>
<dbReference type="InterPro" id="IPR050950">
    <property type="entry name" value="HTH-type_LysR_regulators"/>
</dbReference>
<keyword evidence="7" id="KW-1185">Reference proteome</keyword>
<dbReference type="Gene3D" id="1.10.10.10">
    <property type="entry name" value="Winged helix-like DNA-binding domain superfamily/Winged helix DNA-binding domain"/>
    <property type="match status" value="1"/>
</dbReference>
<dbReference type="Proteomes" id="UP000278222">
    <property type="component" value="Unassembled WGS sequence"/>
</dbReference>
<dbReference type="OrthoDB" id="155872at2"/>
<evidence type="ECO:0000313" key="6">
    <source>
        <dbReference type="EMBL" id="ROP90850.1"/>
    </source>
</evidence>
<dbReference type="SUPFAM" id="SSF53850">
    <property type="entry name" value="Periplasmic binding protein-like II"/>
    <property type="match status" value="1"/>
</dbReference>
<dbReference type="GO" id="GO:0003700">
    <property type="term" value="F:DNA-binding transcription factor activity"/>
    <property type="evidence" value="ECO:0007669"/>
    <property type="project" value="InterPro"/>
</dbReference>
<dbReference type="InterPro" id="IPR000847">
    <property type="entry name" value="LysR_HTH_N"/>
</dbReference>
<sequence length="313" mass="33834">MINYTLAQVMTFLAVAETKSFRLAAERLRVSPPAVSQRIRELEDRLGVRLFHRTTRSVVPTAEGERLGAAALQALDQLHDVALALRDEAALRHGRFVVATLPSMAATILPLAMADFRAGHPGVSIGMIDAHEGRALDAVAHGEAAFGLLARAPPAHQDLLFTPLFRDDSVAVMAVGHPLAGRRKLDLRELVDQALLVPAVGTSVRAMVDGAFARCGLSFVPAYEAMNLTTLLALAETGFGVTFVPRIFAIRLDLSRLKMVPLVGRPMHRDIGIVTPRGRSLSPSAAAFRDFLGRRFARPGRHRAPVPADIQAM</sequence>
<dbReference type="InterPro" id="IPR036390">
    <property type="entry name" value="WH_DNA-bd_sf"/>
</dbReference>
<keyword evidence="3" id="KW-0238">DNA-binding</keyword>
<comment type="similarity">
    <text evidence="1">Belongs to the LysR transcriptional regulatory family.</text>
</comment>
<evidence type="ECO:0000256" key="2">
    <source>
        <dbReference type="ARBA" id="ARBA00023015"/>
    </source>
</evidence>
<evidence type="ECO:0000256" key="3">
    <source>
        <dbReference type="ARBA" id="ARBA00023125"/>
    </source>
</evidence>
<evidence type="ECO:0000256" key="1">
    <source>
        <dbReference type="ARBA" id="ARBA00009437"/>
    </source>
</evidence>
<name>A0A3N1LHW1_9PROT</name>
<dbReference type="GO" id="GO:0005829">
    <property type="term" value="C:cytosol"/>
    <property type="evidence" value="ECO:0007669"/>
    <property type="project" value="TreeGrafter"/>
</dbReference>
<dbReference type="InterPro" id="IPR036388">
    <property type="entry name" value="WH-like_DNA-bd_sf"/>
</dbReference>
<reference evidence="6 7" key="1">
    <citation type="submission" date="2018-11" db="EMBL/GenBank/DDBJ databases">
        <title>Genomic Encyclopedia of Type Strains, Phase IV (KMG-IV): sequencing the most valuable type-strain genomes for metagenomic binning, comparative biology and taxonomic classification.</title>
        <authorList>
            <person name="Goeker M."/>
        </authorList>
    </citation>
    <scope>NUCLEOTIDE SEQUENCE [LARGE SCALE GENOMIC DNA]</scope>
    <source>
        <strain evidence="6 7">DSM 5900</strain>
    </source>
</reference>
<keyword evidence="2" id="KW-0805">Transcription regulation</keyword>
<dbReference type="Gene3D" id="3.40.190.290">
    <property type="match status" value="1"/>
</dbReference>
<evidence type="ECO:0000256" key="4">
    <source>
        <dbReference type="ARBA" id="ARBA00023163"/>
    </source>
</evidence>
<proteinExistence type="inferred from homology"/>
<dbReference type="InterPro" id="IPR005119">
    <property type="entry name" value="LysR_subst-bd"/>
</dbReference>
<dbReference type="PANTHER" id="PTHR30419">
    <property type="entry name" value="HTH-TYPE TRANSCRIPTIONAL REGULATOR YBHD"/>
    <property type="match status" value="1"/>
</dbReference>
<comment type="caution">
    <text evidence="6">The sequence shown here is derived from an EMBL/GenBank/DDBJ whole genome shotgun (WGS) entry which is preliminary data.</text>
</comment>
<feature type="domain" description="HTH lysR-type" evidence="5">
    <location>
        <begin position="4"/>
        <end position="61"/>
    </location>
</feature>